<evidence type="ECO:0000259" key="1">
    <source>
        <dbReference type="Pfam" id="PF03184"/>
    </source>
</evidence>
<accession>A0ABN7UZ91</accession>
<gene>
    <name evidence="2" type="ORF">GMARGA_LOCUS12473</name>
</gene>
<feature type="domain" description="DDE-1" evidence="1">
    <location>
        <begin position="29"/>
        <end position="76"/>
    </location>
</feature>
<dbReference type="InterPro" id="IPR004875">
    <property type="entry name" value="DDE_SF_endonuclease_dom"/>
</dbReference>
<reference evidence="2 3" key="1">
    <citation type="submission" date="2021-06" db="EMBL/GenBank/DDBJ databases">
        <authorList>
            <person name="Kallberg Y."/>
            <person name="Tangrot J."/>
            <person name="Rosling A."/>
        </authorList>
    </citation>
    <scope>NUCLEOTIDE SEQUENCE [LARGE SCALE GENOMIC DNA]</scope>
    <source>
        <strain evidence="2 3">120-4 pot B 10/14</strain>
    </source>
</reference>
<evidence type="ECO:0000313" key="2">
    <source>
        <dbReference type="EMBL" id="CAG8706446.1"/>
    </source>
</evidence>
<dbReference type="Pfam" id="PF03184">
    <property type="entry name" value="DDE_1"/>
    <property type="match status" value="1"/>
</dbReference>
<protein>
    <submittedName>
        <fullName evidence="2">35933_t:CDS:1</fullName>
    </submittedName>
</protein>
<sequence length="111" mass="12982">MYPILELAMNIWVEWVTTEGLILSELLIKEKAWITTDIWEKWLEFIDQGFRIQGRQALLLVDNASSYMAPETNNPTKVQDDTIKIDDFAEEIEEIREQPQGRSQGRLQGRD</sequence>
<keyword evidence="3" id="KW-1185">Reference proteome</keyword>
<dbReference type="Proteomes" id="UP000789901">
    <property type="component" value="Unassembled WGS sequence"/>
</dbReference>
<name>A0ABN7UZ91_GIGMA</name>
<evidence type="ECO:0000313" key="3">
    <source>
        <dbReference type="Proteomes" id="UP000789901"/>
    </source>
</evidence>
<dbReference type="EMBL" id="CAJVQB010007627">
    <property type="protein sequence ID" value="CAG8706446.1"/>
    <property type="molecule type" value="Genomic_DNA"/>
</dbReference>
<organism evidence="2 3">
    <name type="scientific">Gigaspora margarita</name>
    <dbReference type="NCBI Taxonomy" id="4874"/>
    <lineage>
        <taxon>Eukaryota</taxon>
        <taxon>Fungi</taxon>
        <taxon>Fungi incertae sedis</taxon>
        <taxon>Mucoromycota</taxon>
        <taxon>Glomeromycotina</taxon>
        <taxon>Glomeromycetes</taxon>
        <taxon>Diversisporales</taxon>
        <taxon>Gigasporaceae</taxon>
        <taxon>Gigaspora</taxon>
    </lineage>
</organism>
<comment type="caution">
    <text evidence="2">The sequence shown here is derived from an EMBL/GenBank/DDBJ whole genome shotgun (WGS) entry which is preliminary data.</text>
</comment>
<proteinExistence type="predicted"/>